<dbReference type="InterPro" id="IPR018376">
    <property type="entry name" value="Enoyl-CoA_hyd/isom_CS"/>
</dbReference>
<dbReference type="GO" id="GO:0016853">
    <property type="term" value="F:isomerase activity"/>
    <property type="evidence" value="ECO:0007669"/>
    <property type="project" value="UniProtKB-KW"/>
</dbReference>
<comment type="similarity">
    <text evidence="1 4">Belongs to the enoyl-CoA hydratase/isomerase family.</text>
</comment>
<dbReference type="PANTHER" id="PTHR11941">
    <property type="entry name" value="ENOYL-COA HYDRATASE-RELATED"/>
    <property type="match status" value="1"/>
</dbReference>
<dbReference type="Gene3D" id="3.90.226.10">
    <property type="entry name" value="2-enoyl-CoA Hydratase, Chain A, domain 1"/>
    <property type="match status" value="1"/>
</dbReference>
<dbReference type="GO" id="GO:0016829">
    <property type="term" value="F:lyase activity"/>
    <property type="evidence" value="ECO:0007669"/>
    <property type="project" value="UniProtKB-KW"/>
</dbReference>
<evidence type="ECO:0000313" key="6">
    <source>
        <dbReference type="Proteomes" id="UP000268084"/>
    </source>
</evidence>
<dbReference type="SUPFAM" id="SSF52096">
    <property type="entry name" value="ClpP/crotonase"/>
    <property type="match status" value="1"/>
</dbReference>
<evidence type="ECO:0000256" key="2">
    <source>
        <dbReference type="ARBA" id="ARBA00023098"/>
    </source>
</evidence>
<dbReference type="EMBL" id="CP034170">
    <property type="protein sequence ID" value="AZI59483.1"/>
    <property type="molecule type" value="Genomic_DNA"/>
</dbReference>
<dbReference type="Proteomes" id="UP000268084">
    <property type="component" value="Chromosome"/>
</dbReference>
<sequence length="258" mass="27598">MAAVDLLLEEGHVGLDVEAGIATVTLHRPAQLNAQTDKTWEALAWIGENLDDTVRVVIVKGVGRSFSAGLDREAMPGILELIAGETDTQALERIRSYQKGFSWLADTQFVSIAAVHGHAIGAGFQLALACDLVIAATDSQFAMREITWGMVPDLGGTSRLTQAVGARRALELCATGRAVGAKEAWEIGLVNTVVDTADLSDAVNALAQELLSRPAEALRAVTRLISTAASLTSSDQRLRERSEQVPLLRELNKQTESD</sequence>
<dbReference type="OrthoDB" id="341912at2"/>
<dbReference type="InterPro" id="IPR029045">
    <property type="entry name" value="ClpP/crotonase-like_dom_sf"/>
</dbReference>
<keyword evidence="2" id="KW-0443">Lipid metabolism</keyword>
<dbReference type="PROSITE" id="PS00166">
    <property type="entry name" value="ENOYL_COA_HYDRATASE"/>
    <property type="match status" value="1"/>
</dbReference>
<gene>
    <name evidence="5" type="ORF">EH165_07745</name>
</gene>
<evidence type="ECO:0000256" key="3">
    <source>
        <dbReference type="ARBA" id="ARBA00023239"/>
    </source>
</evidence>
<reference evidence="5 6" key="1">
    <citation type="submission" date="2018-11" db="EMBL/GenBank/DDBJ databases">
        <authorList>
            <person name="Da X."/>
        </authorList>
    </citation>
    <scope>NUCLEOTIDE SEQUENCE [LARGE SCALE GENOMIC DNA]</scope>
    <source>
        <strain evidence="5 6">S14-144</strain>
    </source>
</reference>
<keyword evidence="5" id="KW-0413">Isomerase</keyword>
<proteinExistence type="inferred from homology"/>
<dbReference type="GO" id="GO:0006635">
    <property type="term" value="P:fatty acid beta-oxidation"/>
    <property type="evidence" value="ECO:0007669"/>
    <property type="project" value="TreeGrafter"/>
</dbReference>
<dbReference type="InterPro" id="IPR001753">
    <property type="entry name" value="Enoyl-CoA_hydra/iso"/>
</dbReference>
<organism evidence="5 6">
    <name type="scientific">Nakamurella antarctica</name>
    <dbReference type="NCBI Taxonomy" id="1902245"/>
    <lineage>
        <taxon>Bacteria</taxon>
        <taxon>Bacillati</taxon>
        <taxon>Actinomycetota</taxon>
        <taxon>Actinomycetes</taxon>
        <taxon>Nakamurellales</taxon>
        <taxon>Nakamurellaceae</taxon>
        <taxon>Nakamurella</taxon>
    </lineage>
</organism>
<dbReference type="CDD" id="cd06558">
    <property type="entry name" value="crotonase-like"/>
    <property type="match status" value="1"/>
</dbReference>
<keyword evidence="6" id="KW-1185">Reference proteome</keyword>
<reference evidence="5 6" key="2">
    <citation type="submission" date="2018-12" db="EMBL/GenBank/DDBJ databases">
        <title>Nakamurella antarcticus sp. nov., isolated from Antarctica South Shetland Islands soil.</title>
        <authorList>
            <person name="Peng F."/>
        </authorList>
    </citation>
    <scope>NUCLEOTIDE SEQUENCE [LARGE SCALE GENOMIC DNA]</scope>
    <source>
        <strain evidence="5 6">S14-144</strain>
    </source>
</reference>
<protein>
    <submittedName>
        <fullName evidence="5">Enoyl-CoA hydratase/isomerase family protein</fullName>
    </submittedName>
</protein>
<dbReference type="KEGG" id="nak:EH165_07745"/>
<dbReference type="AlphaFoldDB" id="A0A3G8ZQF1"/>
<evidence type="ECO:0000313" key="5">
    <source>
        <dbReference type="EMBL" id="AZI59483.1"/>
    </source>
</evidence>
<accession>A0A3G8ZQF1</accession>
<name>A0A3G8ZQF1_9ACTN</name>
<keyword evidence="3" id="KW-0456">Lyase</keyword>
<dbReference type="Pfam" id="PF00378">
    <property type="entry name" value="ECH_1"/>
    <property type="match status" value="1"/>
</dbReference>
<evidence type="ECO:0000256" key="1">
    <source>
        <dbReference type="ARBA" id="ARBA00005254"/>
    </source>
</evidence>
<evidence type="ECO:0000256" key="4">
    <source>
        <dbReference type="RuleBase" id="RU003707"/>
    </source>
</evidence>
<dbReference type="PANTHER" id="PTHR11941:SF169">
    <property type="entry name" value="(7AS)-7A-METHYL-1,5-DIOXO-2,3,5,6,7,7A-HEXAHYDRO-1H-INDENE-CARBOXYL-COA HYDROLASE"/>
    <property type="match status" value="1"/>
</dbReference>